<keyword evidence="3" id="KW-1185">Reference proteome</keyword>
<feature type="compositionally biased region" description="Basic and acidic residues" evidence="1">
    <location>
        <begin position="43"/>
        <end position="52"/>
    </location>
</feature>
<name>A0A8R2AM25_BOMMO</name>
<dbReference type="EnsemblMetazoa" id="XM_004925724.4">
    <property type="protein sequence ID" value="XP_004925781.1"/>
    <property type="gene ID" value="LOC101743779"/>
</dbReference>
<dbReference type="AlphaFoldDB" id="A0A8R2AM25"/>
<dbReference type="Proteomes" id="UP000005204">
    <property type="component" value="Unassembled WGS sequence"/>
</dbReference>
<protein>
    <submittedName>
        <fullName evidence="2">Uncharacterized protein</fullName>
    </submittedName>
</protein>
<dbReference type="GeneID" id="101743779"/>
<evidence type="ECO:0000256" key="1">
    <source>
        <dbReference type="SAM" id="MobiDB-lite"/>
    </source>
</evidence>
<evidence type="ECO:0000313" key="2">
    <source>
        <dbReference type="EnsemblMetazoa" id="XP_004925781.1"/>
    </source>
</evidence>
<feature type="region of interest" description="Disordered" evidence="1">
    <location>
        <begin position="32"/>
        <end position="59"/>
    </location>
</feature>
<dbReference type="OrthoDB" id="8115598at2759"/>
<reference evidence="2" key="2">
    <citation type="submission" date="2022-06" db="UniProtKB">
        <authorList>
            <consortium name="EnsemblMetazoa"/>
        </authorList>
    </citation>
    <scope>IDENTIFICATION</scope>
    <source>
        <strain evidence="2">p50T (Dazao)</strain>
    </source>
</reference>
<sequence length="173" mass="19655">MSLFDIFGDHLTRQAVKNVSRQPLHNIENMGKVVSAGPTKPNEPTKKGETKKSFLSNTGKAIQSTPSRKVFTPRAVNVGSLIYTDEDGDKGCTFEEIEFTKPKHYDNYQRDLFDFIPLSEPCHLKQLSPPSTPPPIIRRHSMELECSYQDEFYTDDFSNESLPEEDLGLPILY</sequence>
<dbReference type="RefSeq" id="XP_004925781.1">
    <property type="nucleotide sequence ID" value="XM_004925724.5"/>
</dbReference>
<organism evidence="2 3">
    <name type="scientific">Bombyx mori</name>
    <name type="common">Silk moth</name>
    <dbReference type="NCBI Taxonomy" id="7091"/>
    <lineage>
        <taxon>Eukaryota</taxon>
        <taxon>Metazoa</taxon>
        <taxon>Ecdysozoa</taxon>
        <taxon>Arthropoda</taxon>
        <taxon>Hexapoda</taxon>
        <taxon>Insecta</taxon>
        <taxon>Pterygota</taxon>
        <taxon>Neoptera</taxon>
        <taxon>Endopterygota</taxon>
        <taxon>Lepidoptera</taxon>
        <taxon>Glossata</taxon>
        <taxon>Ditrysia</taxon>
        <taxon>Bombycoidea</taxon>
        <taxon>Bombycidae</taxon>
        <taxon>Bombycinae</taxon>
        <taxon>Bombyx</taxon>
    </lineage>
</organism>
<reference evidence="3" key="1">
    <citation type="journal article" date="2008" name="Insect Biochem. Mol. Biol.">
        <title>The genome of a lepidopteran model insect, the silkworm Bombyx mori.</title>
        <authorList>
            <consortium name="International Silkworm Genome Consortium"/>
        </authorList>
    </citation>
    <scope>NUCLEOTIDE SEQUENCE [LARGE SCALE GENOMIC DNA]</scope>
    <source>
        <strain evidence="3">p50T</strain>
    </source>
</reference>
<proteinExistence type="predicted"/>
<evidence type="ECO:0000313" key="3">
    <source>
        <dbReference type="Proteomes" id="UP000005204"/>
    </source>
</evidence>
<dbReference type="KEGG" id="bmor:101743779"/>
<accession>A0A8R2AM25</accession>